<dbReference type="Gene3D" id="3.30.530.20">
    <property type="match status" value="1"/>
</dbReference>
<protein>
    <submittedName>
        <fullName evidence="2">Polyketide cyclase/dehydrase/lipid transport protein</fullName>
    </submittedName>
</protein>
<gene>
    <name evidence="2" type="ORF">FB471_4963</name>
</gene>
<reference evidence="2 3" key="1">
    <citation type="submission" date="2019-06" db="EMBL/GenBank/DDBJ databases">
        <title>Sequencing the genomes of 1000 actinobacteria strains.</title>
        <authorList>
            <person name="Klenk H.-P."/>
        </authorList>
    </citation>
    <scope>NUCLEOTIDE SEQUENCE [LARGE SCALE GENOMIC DNA]</scope>
    <source>
        <strain evidence="2 3">DSM 45679</strain>
    </source>
</reference>
<dbReference type="OrthoDB" id="9134299at2"/>
<dbReference type="EMBL" id="VFML01000001">
    <property type="protein sequence ID" value="TQJ05139.1"/>
    <property type="molecule type" value="Genomic_DNA"/>
</dbReference>
<dbReference type="SUPFAM" id="SSF55961">
    <property type="entry name" value="Bet v1-like"/>
    <property type="match status" value="1"/>
</dbReference>
<dbReference type="Proteomes" id="UP000320876">
    <property type="component" value="Unassembled WGS sequence"/>
</dbReference>
<dbReference type="InterPro" id="IPR023393">
    <property type="entry name" value="START-like_dom_sf"/>
</dbReference>
<evidence type="ECO:0000259" key="1">
    <source>
        <dbReference type="Pfam" id="PF03364"/>
    </source>
</evidence>
<dbReference type="Pfam" id="PF03364">
    <property type="entry name" value="Polyketide_cyc"/>
    <property type="match status" value="1"/>
</dbReference>
<dbReference type="RefSeq" id="WP_142000711.1">
    <property type="nucleotide sequence ID" value="NZ_VFML01000001.1"/>
</dbReference>
<organism evidence="2 3">
    <name type="scientific">Amycolatopsis cihanbeyliensis</name>
    <dbReference type="NCBI Taxonomy" id="1128664"/>
    <lineage>
        <taxon>Bacteria</taxon>
        <taxon>Bacillati</taxon>
        <taxon>Actinomycetota</taxon>
        <taxon>Actinomycetes</taxon>
        <taxon>Pseudonocardiales</taxon>
        <taxon>Pseudonocardiaceae</taxon>
        <taxon>Amycolatopsis</taxon>
    </lineage>
</organism>
<dbReference type="InterPro" id="IPR005031">
    <property type="entry name" value="COQ10_START"/>
</dbReference>
<name>A0A542DPW1_AMYCI</name>
<proteinExistence type="predicted"/>
<comment type="caution">
    <text evidence="2">The sequence shown here is derived from an EMBL/GenBank/DDBJ whole genome shotgun (WGS) entry which is preliminary data.</text>
</comment>
<feature type="domain" description="Coenzyme Q-binding protein COQ10 START" evidence="1">
    <location>
        <begin position="39"/>
        <end position="121"/>
    </location>
</feature>
<keyword evidence="3" id="KW-1185">Reference proteome</keyword>
<accession>A0A542DPW1</accession>
<dbReference type="AlphaFoldDB" id="A0A542DPW1"/>
<evidence type="ECO:0000313" key="2">
    <source>
        <dbReference type="EMBL" id="TQJ05139.1"/>
    </source>
</evidence>
<evidence type="ECO:0000313" key="3">
    <source>
        <dbReference type="Proteomes" id="UP000320876"/>
    </source>
</evidence>
<sequence length="155" mass="16687">MTTRTLKATARCSTAELFERLGDDLSFPGLATDVLSVSEGGDGLRNWVLAFRGGTAEWVQRNRVAPDRIEFEQVTGDFQTFHGSWSGTDGAGGCEVVFEVSYRTSVPHLAGAVDSAVGRVLLRGAHQILAGIAEVEVTEGRHFLRDPNKGRGPGR</sequence>